<feature type="transmembrane region" description="Helical" evidence="1">
    <location>
        <begin position="27"/>
        <end position="45"/>
    </location>
</feature>
<keyword evidence="1" id="KW-0472">Membrane</keyword>
<dbReference type="STRING" id="460265.Mnod_6619"/>
<dbReference type="InterPro" id="IPR002656">
    <property type="entry name" value="Acyl_transf_3_dom"/>
</dbReference>
<dbReference type="GO" id="GO:0000271">
    <property type="term" value="P:polysaccharide biosynthetic process"/>
    <property type="evidence" value="ECO:0007669"/>
    <property type="project" value="TreeGrafter"/>
</dbReference>
<dbReference type="Proteomes" id="UP000008207">
    <property type="component" value="Chromosome"/>
</dbReference>
<feature type="transmembrane region" description="Helical" evidence="1">
    <location>
        <begin position="66"/>
        <end position="91"/>
    </location>
</feature>
<feature type="transmembrane region" description="Helical" evidence="1">
    <location>
        <begin position="231"/>
        <end position="249"/>
    </location>
</feature>
<dbReference type="PANTHER" id="PTHR23028:SF53">
    <property type="entry name" value="ACYL_TRANSF_3 DOMAIN-CONTAINING PROTEIN"/>
    <property type="match status" value="1"/>
</dbReference>
<feature type="domain" description="Acyltransferase 3" evidence="2">
    <location>
        <begin position="6"/>
        <end position="305"/>
    </location>
</feature>
<evidence type="ECO:0000313" key="3">
    <source>
        <dbReference type="EMBL" id="ACL61387.1"/>
    </source>
</evidence>
<keyword evidence="3" id="KW-0808">Transferase</keyword>
<feature type="transmembrane region" description="Helical" evidence="1">
    <location>
        <begin position="261"/>
        <end position="277"/>
    </location>
</feature>
<keyword evidence="1" id="KW-0812">Transmembrane</keyword>
<reference evidence="3 4" key="1">
    <citation type="submission" date="2009-01" db="EMBL/GenBank/DDBJ databases">
        <title>Complete sequence of chromosome of Methylobacterium nodulans ORS 2060.</title>
        <authorList>
            <consortium name="US DOE Joint Genome Institute"/>
            <person name="Lucas S."/>
            <person name="Copeland A."/>
            <person name="Lapidus A."/>
            <person name="Glavina del Rio T."/>
            <person name="Dalin E."/>
            <person name="Tice H."/>
            <person name="Bruce D."/>
            <person name="Goodwin L."/>
            <person name="Pitluck S."/>
            <person name="Sims D."/>
            <person name="Brettin T."/>
            <person name="Detter J.C."/>
            <person name="Han C."/>
            <person name="Larimer F."/>
            <person name="Land M."/>
            <person name="Hauser L."/>
            <person name="Kyrpides N."/>
            <person name="Ivanova N."/>
            <person name="Marx C.J."/>
            <person name="Richardson P."/>
        </authorList>
    </citation>
    <scope>NUCLEOTIDE SEQUENCE [LARGE SCALE GENOMIC DNA]</scope>
    <source>
        <strain evidence="4">LMG 21967 / CNCM I-2342 / ORS 2060</strain>
    </source>
</reference>
<dbReference type="eggNOG" id="COG1835">
    <property type="taxonomic scope" value="Bacteria"/>
</dbReference>
<feature type="transmembrane region" description="Helical" evidence="1">
    <location>
        <begin position="137"/>
        <end position="157"/>
    </location>
</feature>
<dbReference type="PANTHER" id="PTHR23028">
    <property type="entry name" value="ACETYLTRANSFERASE"/>
    <property type="match status" value="1"/>
</dbReference>
<dbReference type="HOGENOM" id="CLU_791817_0_0_5"/>
<dbReference type="Pfam" id="PF01757">
    <property type="entry name" value="Acyl_transf_3"/>
    <property type="match status" value="1"/>
</dbReference>
<sequence length="345" mass="37751">MPPGAFRLLLSTLVVVHHFSRFSLGRMAVYLFFALSGFWIARIWATTYINAANPYRTFLISRTWRILPSFLLCNLIAWLFIAAAPTGAAWIPNVLIYGYTHLEQQTLVPAWSLDIELQFYIVAPFLYSALRLAPLPATVALGVASLAGLAAFCARTNGEVSNLNLLHFLGFFVIGMLVAERPSWRPGRRLAILSAVAVLAIVVGIILTPSLRGLLLGGANPGPAFAYNPHLSIVLALIGLPFAFSTVSVRAGQLDGLAGDLSYVVYLFHWPICALVSREFGGLNPQDRMIYVVAAIALSYLGALGLVYLWDRPLNRYRKSFVARRLAAGNKKIDLAVGNSIQTTM</sequence>
<keyword evidence="1" id="KW-1133">Transmembrane helix</keyword>
<dbReference type="KEGG" id="mno:Mnod_6619"/>
<dbReference type="InterPro" id="IPR050879">
    <property type="entry name" value="Acyltransferase_3"/>
</dbReference>
<keyword evidence="3" id="KW-0012">Acyltransferase</keyword>
<feature type="transmembrane region" description="Helical" evidence="1">
    <location>
        <begin position="191"/>
        <end position="211"/>
    </location>
</feature>
<dbReference type="AlphaFoldDB" id="B8IEP4"/>
<accession>B8IEP4</accession>
<feature type="transmembrane region" description="Helical" evidence="1">
    <location>
        <begin position="289"/>
        <end position="310"/>
    </location>
</feature>
<dbReference type="RefSeq" id="WP_015932958.1">
    <property type="nucleotide sequence ID" value="NC_011894.1"/>
</dbReference>
<organism evidence="3 4">
    <name type="scientific">Methylobacterium nodulans (strain LMG 21967 / CNCM I-2342 / ORS 2060)</name>
    <dbReference type="NCBI Taxonomy" id="460265"/>
    <lineage>
        <taxon>Bacteria</taxon>
        <taxon>Pseudomonadati</taxon>
        <taxon>Pseudomonadota</taxon>
        <taxon>Alphaproteobacteria</taxon>
        <taxon>Hyphomicrobiales</taxon>
        <taxon>Methylobacteriaceae</taxon>
        <taxon>Methylobacterium</taxon>
    </lineage>
</organism>
<proteinExistence type="predicted"/>
<protein>
    <submittedName>
        <fullName evidence="3">Acyltransferase 3</fullName>
    </submittedName>
</protein>
<evidence type="ECO:0000256" key="1">
    <source>
        <dbReference type="SAM" id="Phobius"/>
    </source>
</evidence>
<dbReference type="GO" id="GO:0016020">
    <property type="term" value="C:membrane"/>
    <property type="evidence" value="ECO:0007669"/>
    <property type="project" value="TreeGrafter"/>
</dbReference>
<dbReference type="EMBL" id="CP001349">
    <property type="protein sequence ID" value="ACL61387.1"/>
    <property type="molecule type" value="Genomic_DNA"/>
</dbReference>
<name>B8IEP4_METNO</name>
<evidence type="ECO:0000313" key="4">
    <source>
        <dbReference type="Proteomes" id="UP000008207"/>
    </source>
</evidence>
<evidence type="ECO:0000259" key="2">
    <source>
        <dbReference type="Pfam" id="PF01757"/>
    </source>
</evidence>
<dbReference type="GO" id="GO:0016747">
    <property type="term" value="F:acyltransferase activity, transferring groups other than amino-acyl groups"/>
    <property type="evidence" value="ECO:0007669"/>
    <property type="project" value="InterPro"/>
</dbReference>
<gene>
    <name evidence="3" type="ordered locus">Mnod_6619</name>
</gene>
<keyword evidence="4" id="KW-1185">Reference proteome</keyword>